<comment type="similarity">
    <text evidence="1">Belongs to the eukaryotic ribosomal protein eL22 family.</text>
</comment>
<evidence type="ECO:0000313" key="4">
    <source>
        <dbReference type="EMBL" id="KLO20228.1"/>
    </source>
</evidence>
<keyword evidence="2 4" id="KW-0689">Ribosomal protein</keyword>
<dbReference type="GO" id="GO:0005840">
    <property type="term" value="C:ribosome"/>
    <property type="evidence" value="ECO:0007669"/>
    <property type="project" value="UniProtKB-KW"/>
</dbReference>
<dbReference type="GO" id="GO:0003735">
    <property type="term" value="F:structural constituent of ribosome"/>
    <property type="evidence" value="ECO:0007669"/>
    <property type="project" value="InterPro"/>
</dbReference>
<keyword evidence="3" id="KW-0687">Ribonucleoprotein</keyword>
<dbReference type="OrthoDB" id="10259820at2759"/>
<evidence type="ECO:0000256" key="1">
    <source>
        <dbReference type="ARBA" id="ARBA00007817"/>
    </source>
</evidence>
<organism evidence="4 5">
    <name type="scientific">Schizopora paradoxa</name>
    <dbReference type="NCBI Taxonomy" id="27342"/>
    <lineage>
        <taxon>Eukaryota</taxon>
        <taxon>Fungi</taxon>
        <taxon>Dikarya</taxon>
        <taxon>Basidiomycota</taxon>
        <taxon>Agaricomycotina</taxon>
        <taxon>Agaricomycetes</taxon>
        <taxon>Hymenochaetales</taxon>
        <taxon>Schizoporaceae</taxon>
        <taxon>Schizopora</taxon>
    </lineage>
</organism>
<accession>A0A0H2SES3</accession>
<reference evidence="4 5" key="1">
    <citation type="submission" date="2015-04" db="EMBL/GenBank/DDBJ databases">
        <title>Complete genome sequence of Schizopora paradoxa KUC8140, a cosmopolitan wood degrader in East Asia.</title>
        <authorList>
            <consortium name="DOE Joint Genome Institute"/>
            <person name="Min B."/>
            <person name="Park H."/>
            <person name="Jang Y."/>
            <person name="Kim J.-J."/>
            <person name="Kim K.H."/>
            <person name="Pangilinan J."/>
            <person name="Lipzen A."/>
            <person name="Riley R."/>
            <person name="Grigoriev I.V."/>
            <person name="Spatafora J.W."/>
            <person name="Choi I.-G."/>
        </authorList>
    </citation>
    <scope>NUCLEOTIDE SEQUENCE [LARGE SCALE GENOMIC DNA]</scope>
    <source>
        <strain evidence="4 5">KUC8140</strain>
    </source>
</reference>
<keyword evidence="5" id="KW-1185">Reference proteome</keyword>
<dbReference type="Pfam" id="PF01776">
    <property type="entry name" value="Ribosomal_L22e"/>
    <property type="match status" value="1"/>
</dbReference>
<gene>
    <name evidence="4" type="ORF">SCHPADRAFT_884954</name>
</gene>
<dbReference type="FunFam" id="3.30.1360.210:FF:000001">
    <property type="entry name" value="60S ribosomal protein L22 1"/>
    <property type="match status" value="1"/>
</dbReference>
<evidence type="ECO:0000256" key="2">
    <source>
        <dbReference type="ARBA" id="ARBA00022980"/>
    </source>
</evidence>
<dbReference type="InterPro" id="IPR038526">
    <property type="entry name" value="Ribosomal_eL22_sf"/>
</dbReference>
<dbReference type="GO" id="GO:0003723">
    <property type="term" value="F:RNA binding"/>
    <property type="evidence" value="ECO:0007669"/>
    <property type="project" value="TreeGrafter"/>
</dbReference>
<dbReference type="FunCoup" id="A0A0H2SES3">
    <property type="interactions" value="353"/>
</dbReference>
<dbReference type="GO" id="GO:1990904">
    <property type="term" value="C:ribonucleoprotein complex"/>
    <property type="evidence" value="ECO:0007669"/>
    <property type="project" value="UniProtKB-KW"/>
</dbReference>
<dbReference type="InParanoid" id="A0A0H2SES3"/>
<dbReference type="GO" id="GO:0005737">
    <property type="term" value="C:cytoplasm"/>
    <property type="evidence" value="ECO:0007669"/>
    <property type="project" value="UniProtKB-ARBA"/>
</dbReference>
<dbReference type="Gene3D" id="3.30.1360.210">
    <property type="match status" value="1"/>
</dbReference>
<protein>
    <submittedName>
        <fullName evidence="4">Ribosomal protein L22e</fullName>
    </submittedName>
</protein>
<dbReference type="STRING" id="27342.A0A0H2SES3"/>
<dbReference type="PANTHER" id="PTHR10064:SF31">
    <property type="entry name" value="LARGE RIBOSOMAL SUBUNIT PROTEIN EL22A-RELATED"/>
    <property type="match status" value="1"/>
</dbReference>
<evidence type="ECO:0000256" key="3">
    <source>
        <dbReference type="ARBA" id="ARBA00023274"/>
    </source>
</evidence>
<name>A0A0H2SES3_9AGAM</name>
<dbReference type="EMBL" id="KQ085883">
    <property type="protein sequence ID" value="KLO20228.1"/>
    <property type="molecule type" value="Genomic_DNA"/>
</dbReference>
<dbReference type="InterPro" id="IPR002671">
    <property type="entry name" value="Ribosomal_eL22"/>
</dbReference>
<dbReference type="AlphaFoldDB" id="A0A0H2SES3"/>
<dbReference type="PANTHER" id="PTHR10064">
    <property type="entry name" value="60S RIBOSOMAL PROTEIN L22"/>
    <property type="match status" value="1"/>
</dbReference>
<sequence>MSKAATKKAGSTKRKFTVDYSVPANDGVFDGAAFEEYLKERIKVEGKTGNLGEKVKVSREGNKVVIAPSVPLSKRYVKYLTKKYLKKNTLRDWIRVIATSKEGFQLRFYNIAPGEDAEDDDE</sequence>
<evidence type="ECO:0000313" key="5">
    <source>
        <dbReference type="Proteomes" id="UP000053477"/>
    </source>
</evidence>
<dbReference type="GO" id="GO:0002181">
    <property type="term" value="P:cytoplasmic translation"/>
    <property type="evidence" value="ECO:0007669"/>
    <property type="project" value="TreeGrafter"/>
</dbReference>
<dbReference type="Proteomes" id="UP000053477">
    <property type="component" value="Unassembled WGS sequence"/>
</dbReference>
<proteinExistence type="inferred from homology"/>